<dbReference type="Pfam" id="PF01613">
    <property type="entry name" value="Flavin_Reduct"/>
    <property type="match status" value="1"/>
</dbReference>
<evidence type="ECO:0000256" key="2">
    <source>
        <dbReference type="ARBA" id="ARBA00023002"/>
    </source>
</evidence>
<dbReference type="PANTHER" id="PTHR30466">
    <property type="entry name" value="FLAVIN REDUCTASE"/>
    <property type="match status" value="1"/>
</dbReference>
<dbReference type="RefSeq" id="WP_107016591.1">
    <property type="nucleotide sequence ID" value="NZ_KZ679041.1"/>
</dbReference>
<keyword evidence="6" id="KW-1185">Reference proteome</keyword>
<dbReference type="InterPro" id="IPR012349">
    <property type="entry name" value="Split_barrel_FMN-bd"/>
</dbReference>
<dbReference type="Proteomes" id="UP000240429">
    <property type="component" value="Unassembled WGS sequence"/>
</dbReference>
<dbReference type="InterPro" id="IPR050268">
    <property type="entry name" value="NADH-dep_flavin_reductase"/>
</dbReference>
<feature type="region of interest" description="Disordered" evidence="3">
    <location>
        <begin position="169"/>
        <end position="189"/>
    </location>
</feature>
<evidence type="ECO:0000256" key="1">
    <source>
        <dbReference type="ARBA" id="ARBA00008898"/>
    </source>
</evidence>
<accession>A0A2P8Q9J6</accession>
<dbReference type="SUPFAM" id="SSF50475">
    <property type="entry name" value="FMN-binding split barrel"/>
    <property type="match status" value="1"/>
</dbReference>
<protein>
    <submittedName>
        <fullName evidence="5">Flavin reductase</fullName>
    </submittedName>
</protein>
<dbReference type="GO" id="GO:0042602">
    <property type="term" value="F:riboflavin reductase (NADPH) activity"/>
    <property type="evidence" value="ECO:0007669"/>
    <property type="project" value="TreeGrafter"/>
</dbReference>
<dbReference type="PANTHER" id="PTHR30466:SF11">
    <property type="entry name" value="FLAVIN-DEPENDENT MONOOXYGENASE, REDUCTASE SUBUNIT HSAB"/>
    <property type="match status" value="1"/>
</dbReference>
<dbReference type="Gene3D" id="2.30.110.10">
    <property type="entry name" value="Electron Transport, Fmn-binding Protein, Chain A"/>
    <property type="match status" value="1"/>
</dbReference>
<dbReference type="OrthoDB" id="3677205at2"/>
<organism evidence="5 6">
    <name type="scientific">Streptomyces dioscori</name>
    <dbReference type="NCBI Taxonomy" id="2109333"/>
    <lineage>
        <taxon>Bacteria</taxon>
        <taxon>Bacillati</taxon>
        <taxon>Actinomycetota</taxon>
        <taxon>Actinomycetes</taxon>
        <taxon>Kitasatosporales</taxon>
        <taxon>Streptomycetaceae</taxon>
        <taxon>Streptomyces</taxon>
        <taxon>Streptomyces aurantiacus group</taxon>
    </lineage>
</organism>
<gene>
    <name evidence="5" type="ORF">C6Y14_12010</name>
</gene>
<comment type="caution">
    <text evidence="5">The sequence shown here is derived from an EMBL/GenBank/DDBJ whole genome shotgun (WGS) entry which is preliminary data.</text>
</comment>
<name>A0A2P8Q9J6_9ACTN</name>
<dbReference type="InterPro" id="IPR002563">
    <property type="entry name" value="Flavin_Rdtase-like_dom"/>
</dbReference>
<sequence length="189" mass="20043">MSEPGTPTTTDISPRDVLGHFASGVTVITADGPRGPVGFTCQSFASLSLDPLLVSFAPARTSGTWPLVRNAGAFAVNVLAADQSEVSAAFARRGTDRFRDVTWSRDLAGAPLLAGTCAWISCTVWDEYDGGDHTLVVGRVTAFGADEAAEPLVFHRGRYRRMAAGRHLSHRSVPPGGLRSGEAHVNPRQ</sequence>
<evidence type="ECO:0000259" key="4">
    <source>
        <dbReference type="SMART" id="SM00903"/>
    </source>
</evidence>
<evidence type="ECO:0000313" key="5">
    <source>
        <dbReference type="EMBL" id="PSM42909.1"/>
    </source>
</evidence>
<comment type="similarity">
    <text evidence="1">Belongs to the non-flavoprotein flavin reductase family.</text>
</comment>
<dbReference type="AlphaFoldDB" id="A0A2P8Q9J6"/>
<reference evidence="5 6" key="1">
    <citation type="submission" date="2018-03" db="EMBL/GenBank/DDBJ databases">
        <title>Streptomyces dioscori sp. nov., a novel endophytic actinobacterium isolated from bulbil of Dioscorea bulbifera L.</title>
        <authorList>
            <person name="Zhikuan W."/>
        </authorList>
    </citation>
    <scope>NUCLEOTIDE SEQUENCE [LARGE SCALE GENOMIC DNA]</scope>
    <source>
        <strain evidence="5 6">A217</strain>
    </source>
</reference>
<keyword evidence="2" id="KW-0560">Oxidoreductase</keyword>
<dbReference type="SMART" id="SM00903">
    <property type="entry name" value="Flavin_Reduct"/>
    <property type="match status" value="1"/>
</dbReference>
<dbReference type="EMBL" id="PYBJ01000007">
    <property type="protein sequence ID" value="PSM42909.1"/>
    <property type="molecule type" value="Genomic_DNA"/>
</dbReference>
<feature type="domain" description="Flavin reductase like" evidence="4">
    <location>
        <begin position="18"/>
        <end position="161"/>
    </location>
</feature>
<proteinExistence type="inferred from homology"/>
<evidence type="ECO:0000256" key="3">
    <source>
        <dbReference type="SAM" id="MobiDB-lite"/>
    </source>
</evidence>
<evidence type="ECO:0000313" key="6">
    <source>
        <dbReference type="Proteomes" id="UP000240429"/>
    </source>
</evidence>
<dbReference type="GO" id="GO:0010181">
    <property type="term" value="F:FMN binding"/>
    <property type="evidence" value="ECO:0007669"/>
    <property type="project" value="InterPro"/>
</dbReference>